<protein>
    <submittedName>
        <fullName evidence="3">Uncharacterized protein</fullName>
    </submittedName>
</protein>
<dbReference type="Gene3D" id="2.60.120.260">
    <property type="entry name" value="Galactose-binding domain-like"/>
    <property type="match status" value="1"/>
</dbReference>
<keyword evidence="2" id="KW-0812">Transmembrane</keyword>
<sequence>MPSLPIQAPEFYADGIEFSGVAAVNPDVRAEMNSYKFRVCPSIDTTLPMFCRCILSILGWFTAVLEVRAAMTNVTLVPPSDNINLNGPGWYPILGAKQCGELSSVVGHNTFDQTASVSVVFQGIAVYFVGWNHGGNDIYQAFIDGVPDLRFPASTPEQPEGCGAILYSKTGLANTEHNLEITHIISGSGLVIKGFFITTDDSPDVLAVSSAGTLTSPTTTSDNPVSSTQNTPSSSNNNTPGSSTANPGSSTANPSSSTANPSSSNSPDSSNPNTPGSSNNDTPGSSTPNTPGSSTPGTPGSSIADTHGSFLSHGAIVGTVFGTLVALALISYAAIVAHGVYKAFLGIFPFMVREFEFKPSDLVGSHQIIQTLTPVDIDKAYPCQQVVWQMFTITRESPKWTERLHYKRAFGIAITESGGDALHNVVFCREPTSKEHAKPGRALLWTASWGNPLSQFMPLKHTRIIARNQDEKYTPQRLVIGSWVDGESDEEKEETALLPKSEQQFARFQSFAVMEDETGIKYGEELSASFDLILRAYKIKTQDAEVTQILSTKYLDDKAVPLLGKEGICLSTLPEKTTWFMTSKNGSDIQMTRELPLSPWKKFQKFLMRSK</sequence>
<evidence type="ECO:0000313" key="3">
    <source>
        <dbReference type="EMBL" id="KAJ7692881.1"/>
    </source>
</evidence>
<reference evidence="3" key="1">
    <citation type="submission" date="2023-03" db="EMBL/GenBank/DDBJ databases">
        <title>Massive genome expansion in bonnet fungi (Mycena s.s.) driven by repeated elements and novel gene families across ecological guilds.</title>
        <authorList>
            <consortium name="Lawrence Berkeley National Laboratory"/>
            <person name="Harder C.B."/>
            <person name="Miyauchi S."/>
            <person name="Viragh M."/>
            <person name="Kuo A."/>
            <person name="Thoen E."/>
            <person name="Andreopoulos B."/>
            <person name="Lu D."/>
            <person name="Skrede I."/>
            <person name="Drula E."/>
            <person name="Henrissat B."/>
            <person name="Morin E."/>
            <person name="Kohler A."/>
            <person name="Barry K."/>
            <person name="LaButti K."/>
            <person name="Morin E."/>
            <person name="Salamov A."/>
            <person name="Lipzen A."/>
            <person name="Mereny Z."/>
            <person name="Hegedus B."/>
            <person name="Baldrian P."/>
            <person name="Stursova M."/>
            <person name="Weitz H."/>
            <person name="Taylor A."/>
            <person name="Grigoriev I.V."/>
            <person name="Nagy L.G."/>
            <person name="Martin F."/>
            <person name="Kauserud H."/>
        </authorList>
    </citation>
    <scope>NUCLEOTIDE SEQUENCE</scope>
    <source>
        <strain evidence="3">CBHHK067</strain>
    </source>
</reference>
<dbReference type="EMBL" id="JARKIE010000049">
    <property type="protein sequence ID" value="KAJ7692881.1"/>
    <property type="molecule type" value="Genomic_DNA"/>
</dbReference>
<feature type="region of interest" description="Disordered" evidence="1">
    <location>
        <begin position="213"/>
        <end position="305"/>
    </location>
</feature>
<keyword evidence="2" id="KW-1133">Transmembrane helix</keyword>
<proteinExistence type="predicted"/>
<name>A0AAD7DJR0_MYCRO</name>
<dbReference type="Proteomes" id="UP001221757">
    <property type="component" value="Unassembled WGS sequence"/>
</dbReference>
<feature type="compositionally biased region" description="Low complexity" evidence="1">
    <location>
        <begin position="223"/>
        <end position="302"/>
    </location>
</feature>
<evidence type="ECO:0000256" key="2">
    <source>
        <dbReference type="SAM" id="Phobius"/>
    </source>
</evidence>
<keyword evidence="2" id="KW-0472">Membrane</keyword>
<dbReference type="AlphaFoldDB" id="A0AAD7DJR0"/>
<organism evidence="3 4">
    <name type="scientific">Mycena rosella</name>
    <name type="common">Pink bonnet</name>
    <name type="synonym">Agaricus rosellus</name>
    <dbReference type="NCBI Taxonomy" id="1033263"/>
    <lineage>
        <taxon>Eukaryota</taxon>
        <taxon>Fungi</taxon>
        <taxon>Dikarya</taxon>
        <taxon>Basidiomycota</taxon>
        <taxon>Agaricomycotina</taxon>
        <taxon>Agaricomycetes</taxon>
        <taxon>Agaricomycetidae</taxon>
        <taxon>Agaricales</taxon>
        <taxon>Marasmiineae</taxon>
        <taxon>Mycenaceae</taxon>
        <taxon>Mycena</taxon>
    </lineage>
</organism>
<keyword evidence="4" id="KW-1185">Reference proteome</keyword>
<evidence type="ECO:0000256" key="1">
    <source>
        <dbReference type="SAM" id="MobiDB-lite"/>
    </source>
</evidence>
<feature type="compositionally biased region" description="Polar residues" evidence="1">
    <location>
        <begin position="213"/>
        <end position="222"/>
    </location>
</feature>
<feature type="transmembrane region" description="Helical" evidence="2">
    <location>
        <begin position="315"/>
        <end position="341"/>
    </location>
</feature>
<comment type="caution">
    <text evidence="3">The sequence shown here is derived from an EMBL/GenBank/DDBJ whole genome shotgun (WGS) entry which is preliminary data.</text>
</comment>
<gene>
    <name evidence="3" type="ORF">B0H17DRAFT_1179185</name>
</gene>
<evidence type="ECO:0000313" key="4">
    <source>
        <dbReference type="Proteomes" id="UP001221757"/>
    </source>
</evidence>
<accession>A0AAD7DJR0</accession>